<keyword evidence="4" id="KW-0677">Repeat</keyword>
<keyword evidence="9" id="KW-0675">Receptor</keyword>
<evidence type="ECO:0000256" key="4">
    <source>
        <dbReference type="ARBA" id="ARBA00022737"/>
    </source>
</evidence>
<dbReference type="Gene3D" id="3.80.10.10">
    <property type="entry name" value="Ribonuclease Inhibitor"/>
    <property type="match status" value="3"/>
</dbReference>
<dbReference type="EMBL" id="LSRQ01006777">
    <property type="protein sequence ID" value="OAY65611.1"/>
    <property type="molecule type" value="Genomic_DNA"/>
</dbReference>
<dbReference type="Proteomes" id="UP000092600">
    <property type="component" value="Unassembled WGS sequence"/>
</dbReference>
<accession>A0A199ULN5</accession>
<dbReference type="PANTHER" id="PTHR48059:SF30">
    <property type="entry name" value="OS06G0587000 PROTEIN"/>
    <property type="match status" value="1"/>
</dbReference>
<sequence length="373" mass="40893">MASPFQLNHDQLNIMVNLSKSLSPYSMSEWNTTDPSPCLWERVTCSAGPSTVVTGLSLSYLGLSTGANVSDFISILCRLDTLQYLDFSLNYRTTIPDSFFSNCTGLSRLKSLNLSYNDLGGPVRNFSSFMSLETLDLFHNYLKGTVETQLSSLSKLKSLNLSSNLLMGTIPKLVIDGRKVAAFEELVLSENQFNGTIPSEIFEYENLTVLDLSTNSLSGTIPEKIGMLSNLKTLDLSSNQLTGKIPATLSNISTLFRFAAYGNNLTGNIPSITKFLSSLDLSYNNLGGEIPSDLLASPNLEYVDLSHNRLGGAIPTNLSIGLLNLQLGGNLLSGIIPTSIGKLSKLDYLDSWISLRMHCMASYQRRLVIFMNW</sequence>
<dbReference type="PRINTS" id="PR00019">
    <property type="entry name" value="LEURICHRPT"/>
</dbReference>
<evidence type="ECO:0000256" key="1">
    <source>
        <dbReference type="ARBA" id="ARBA00004196"/>
    </source>
</evidence>
<dbReference type="GO" id="GO:0016301">
    <property type="term" value="F:kinase activity"/>
    <property type="evidence" value="ECO:0007669"/>
    <property type="project" value="UniProtKB-KW"/>
</dbReference>
<evidence type="ECO:0000256" key="5">
    <source>
        <dbReference type="ARBA" id="ARBA00022989"/>
    </source>
</evidence>
<name>A0A199ULN5_ANACO</name>
<dbReference type="FunFam" id="3.80.10.10:FF:000186">
    <property type="entry name" value="LRR receptor-like serine/threonine-protein kinase ERECTA"/>
    <property type="match status" value="1"/>
</dbReference>
<comment type="subcellular location">
    <subcellularLocation>
        <location evidence="1">Cell envelope</location>
    </subcellularLocation>
</comment>
<keyword evidence="9" id="KW-0808">Transferase</keyword>
<dbReference type="SMART" id="SM00369">
    <property type="entry name" value="LRR_TYP"/>
    <property type="match status" value="6"/>
</dbReference>
<dbReference type="Pfam" id="PF13516">
    <property type="entry name" value="LRR_6"/>
    <property type="match status" value="1"/>
</dbReference>
<organism evidence="9 10">
    <name type="scientific">Ananas comosus</name>
    <name type="common">Pineapple</name>
    <name type="synonym">Ananas ananas</name>
    <dbReference type="NCBI Taxonomy" id="4615"/>
    <lineage>
        <taxon>Eukaryota</taxon>
        <taxon>Viridiplantae</taxon>
        <taxon>Streptophyta</taxon>
        <taxon>Embryophyta</taxon>
        <taxon>Tracheophyta</taxon>
        <taxon>Spermatophyta</taxon>
        <taxon>Magnoliopsida</taxon>
        <taxon>Liliopsida</taxon>
        <taxon>Poales</taxon>
        <taxon>Bromeliaceae</taxon>
        <taxon>Bromelioideae</taxon>
        <taxon>Ananas</taxon>
    </lineage>
</organism>
<keyword evidence="6" id="KW-0472">Membrane</keyword>
<dbReference type="InterPro" id="IPR001611">
    <property type="entry name" value="Leu-rich_rpt"/>
</dbReference>
<evidence type="ECO:0000313" key="10">
    <source>
        <dbReference type="Proteomes" id="UP000092600"/>
    </source>
</evidence>
<keyword evidence="3" id="KW-0812">Transmembrane</keyword>
<dbReference type="FunFam" id="3.80.10.10:FF:000512">
    <property type="entry name" value="Leucine-rich repeat receptor-like serine/threonine-protein kinase BAM3"/>
    <property type="match status" value="1"/>
</dbReference>
<dbReference type="InterPro" id="IPR013210">
    <property type="entry name" value="LRR_N_plant-typ"/>
</dbReference>
<evidence type="ECO:0000256" key="7">
    <source>
        <dbReference type="ARBA" id="ARBA00038043"/>
    </source>
</evidence>
<keyword evidence="9" id="KW-0418">Kinase</keyword>
<comment type="similarity">
    <text evidence="7">Belongs to the polygalacturonase-inhibiting protein family.</text>
</comment>
<dbReference type="Pfam" id="PF08263">
    <property type="entry name" value="LRRNT_2"/>
    <property type="match status" value="1"/>
</dbReference>
<feature type="domain" description="Leucine-rich repeat-containing N-terminal plant-type" evidence="8">
    <location>
        <begin position="9"/>
        <end position="46"/>
    </location>
</feature>
<evidence type="ECO:0000313" key="9">
    <source>
        <dbReference type="EMBL" id="OAY65611.1"/>
    </source>
</evidence>
<dbReference type="AlphaFoldDB" id="A0A199ULN5"/>
<evidence type="ECO:0000256" key="2">
    <source>
        <dbReference type="ARBA" id="ARBA00022614"/>
    </source>
</evidence>
<dbReference type="InterPro" id="IPR003591">
    <property type="entry name" value="Leu-rich_rpt_typical-subtyp"/>
</dbReference>
<dbReference type="SUPFAM" id="SSF52058">
    <property type="entry name" value="L domain-like"/>
    <property type="match status" value="1"/>
</dbReference>
<dbReference type="Pfam" id="PF13855">
    <property type="entry name" value="LRR_8"/>
    <property type="match status" value="1"/>
</dbReference>
<keyword evidence="5" id="KW-1133">Transmembrane helix</keyword>
<keyword evidence="2" id="KW-0433">Leucine-rich repeat</keyword>
<dbReference type="InterPro" id="IPR032675">
    <property type="entry name" value="LRR_dom_sf"/>
</dbReference>
<dbReference type="STRING" id="4615.A0A199ULN5"/>
<dbReference type="Pfam" id="PF00560">
    <property type="entry name" value="LRR_1"/>
    <property type="match status" value="3"/>
</dbReference>
<evidence type="ECO:0000256" key="3">
    <source>
        <dbReference type="ARBA" id="ARBA00022692"/>
    </source>
</evidence>
<reference evidence="9 10" key="1">
    <citation type="journal article" date="2016" name="DNA Res.">
        <title>The draft genome of MD-2 pineapple using hybrid error correction of long reads.</title>
        <authorList>
            <person name="Redwan R.M."/>
            <person name="Saidin A."/>
            <person name="Kumar S.V."/>
        </authorList>
    </citation>
    <scope>NUCLEOTIDE SEQUENCE [LARGE SCALE GENOMIC DNA]</scope>
    <source>
        <strain evidence="10">cv. MD2</strain>
        <tissue evidence="9">Leaf</tissue>
    </source>
</reference>
<comment type="caution">
    <text evidence="9">The sequence shown here is derived from an EMBL/GenBank/DDBJ whole genome shotgun (WGS) entry which is preliminary data.</text>
</comment>
<evidence type="ECO:0000259" key="8">
    <source>
        <dbReference type="Pfam" id="PF08263"/>
    </source>
</evidence>
<gene>
    <name evidence="9" type="ORF">ACMD2_05302</name>
</gene>
<dbReference type="PANTHER" id="PTHR48059">
    <property type="entry name" value="POLYGALACTURONASE INHIBITOR 1"/>
    <property type="match status" value="1"/>
</dbReference>
<protein>
    <submittedName>
        <fullName evidence="9">Receptor-like protein kinase 2</fullName>
    </submittedName>
</protein>
<evidence type="ECO:0000256" key="6">
    <source>
        <dbReference type="ARBA" id="ARBA00023136"/>
    </source>
</evidence>
<proteinExistence type="inferred from homology"/>
<dbReference type="InterPro" id="IPR051848">
    <property type="entry name" value="PGIP"/>
</dbReference>